<gene>
    <name evidence="1" type="ORF">SVIM_LOCUS222218</name>
</gene>
<evidence type="ECO:0000313" key="1">
    <source>
        <dbReference type="EMBL" id="VFU39708.1"/>
    </source>
</evidence>
<sequence length="208" mass="23541">MIGGKTLTLIFSGLYVEILDKDRNYQLQLHGWDYVNVLENQLFFKAVSEEEYINLDTLRNRLQSLILHQYDEANCGQQGSGLTAMQTLFSSDEGNPIFNSYPNSGNNNYNLMATEKQDHFGFQKGLFNNEYNPGTTSMYNAFTVTSKQIANEMDSSPDINSSITTISSGDGFPETGTFDSGPFFSQGDHPYHHEAFKDIFQQQQFDQT</sequence>
<proteinExistence type="predicted"/>
<protein>
    <submittedName>
        <fullName evidence="1">Uncharacterized protein</fullName>
    </submittedName>
</protein>
<dbReference type="AlphaFoldDB" id="A0A6N2LES7"/>
<name>A0A6N2LES7_SALVM</name>
<reference evidence="1" key="1">
    <citation type="submission" date="2019-03" db="EMBL/GenBank/DDBJ databases">
        <authorList>
            <person name="Mank J."/>
            <person name="Almeida P."/>
        </authorList>
    </citation>
    <scope>NUCLEOTIDE SEQUENCE</scope>
    <source>
        <strain evidence="1">78183</strain>
    </source>
</reference>
<dbReference type="EMBL" id="CAADRP010001530">
    <property type="protein sequence ID" value="VFU39708.1"/>
    <property type="molecule type" value="Genomic_DNA"/>
</dbReference>
<organism evidence="1">
    <name type="scientific">Salix viminalis</name>
    <name type="common">Common osier</name>
    <name type="synonym">Basket willow</name>
    <dbReference type="NCBI Taxonomy" id="40686"/>
    <lineage>
        <taxon>Eukaryota</taxon>
        <taxon>Viridiplantae</taxon>
        <taxon>Streptophyta</taxon>
        <taxon>Embryophyta</taxon>
        <taxon>Tracheophyta</taxon>
        <taxon>Spermatophyta</taxon>
        <taxon>Magnoliopsida</taxon>
        <taxon>eudicotyledons</taxon>
        <taxon>Gunneridae</taxon>
        <taxon>Pentapetalae</taxon>
        <taxon>rosids</taxon>
        <taxon>fabids</taxon>
        <taxon>Malpighiales</taxon>
        <taxon>Salicaceae</taxon>
        <taxon>Saliceae</taxon>
        <taxon>Salix</taxon>
    </lineage>
</organism>
<accession>A0A6N2LES7</accession>